<protein>
    <submittedName>
        <fullName evidence="1">Uncharacterized protein</fullName>
    </submittedName>
</protein>
<name>A0A2H1FC70_9ARCH</name>
<reference evidence="2" key="1">
    <citation type="submission" date="2017-03" db="EMBL/GenBank/DDBJ databases">
        <authorList>
            <person name="Herbold C."/>
        </authorList>
    </citation>
    <scope>NUCLEOTIDE SEQUENCE [LARGE SCALE GENOMIC DNA]</scope>
</reference>
<sequence length="57" mass="5815">MSCVYDLGIIITDIIVLDPTGPATSIFTGPVFAGPATTDLTVTPGPALSVKPSPTHF</sequence>
<keyword evidence="2" id="KW-1185">Reference proteome</keyword>
<dbReference type="EMBL" id="LT841358">
    <property type="protein sequence ID" value="SMH70362.1"/>
    <property type="molecule type" value="Genomic_DNA"/>
</dbReference>
<organism evidence="1 2">
    <name type="scientific">Candidatus Nitrosotalea okcheonensis</name>
    <dbReference type="NCBI Taxonomy" id="1903276"/>
    <lineage>
        <taxon>Archaea</taxon>
        <taxon>Nitrososphaerota</taxon>
        <taxon>Nitrososphaeria</taxon>
        <taxon>Nitrosotaleales</taxon>
        <taxon>Nitrosotaleaceae</taxon>
        <taxon>Nitrosotalea</taxon>
    </lineage>
</organism>
<dbReference type="Proteomes" id="UP000230607">
    <property type="component" value="Chromosome 1"/>
</dbReference>
<evidence type="ECO:0000313" key="2">
    <source>
        <dbReference type="Proteomes" id="UP000230607"/>
    </source>
</evidence>
<proteinExistence type="predicted"/>
<gene>
    <name evidence="1" type="ORF">NCS_10169</name>
</gene>
<accession>A0A2H1FC70</accession>
<evidence type="ECO:0000313" key="1">
    <source>
        <dbReference type="EMBL" id="SMH70362.1"/>
    </source>
</evidence>
<dbReference type="AlphaFoldDB" id="A0A2H1FC70"/>